<feature type="coiled-coil region" evidence="1">
    <location>
        <begin position="209"/>
        <end position="285"/>
    </location>
</feature>
<name>A0ABQ6M3L5_9STRA</name>
<evidence type="ECO:0000313" key="4">
    <source>
        <dbReference type="Proteomes" id="UP001165060"/>
    </source>
</evidence>
<proteinExistence type="predicted"/>
<evidence type="ECO:0000313" key="3">
    <source>
        <dbReference type="EMBL" id="GMI18948.1"/>
    </source>
</evidence>
<keyword evidence="4" id="KW-1185">Reference proteome</keyword>
<organism evidence="3 4">
    <name type="scientific">Tetraparma gracilis</name>
    <dbReference type="NCBI Taxonomy" id="2962635"/>
    <lineage>
        <taxon>Eukaryota</taxon>
        <taxon>Sar</taxon>
        <taxon>Stramenopiles</taxon>
        <taxon>Ochrophyta</taxon>
        <taxon>Bolidophyceae</taxon>
        <taxon>Parmales</taxon>
        <taxon>Triparmaceae</taxon>
        <taxon>Tetraparma</taxon>
    </lineage>
</organism>
<reference evidence="3 4" key="1">
    <citation type="journal article" date="2023" name="Commun. Biol.">
        <title>Genome analysis of Parmales, the sister group of diatoms, reveals the evolutionary specialization of diatoms from phago-mixotrophs to photoautotrophs.</title>
        <authorList>
            <person name="Ban H."/>
            <person name="Sato S."/>
            <person name="Yoshikawa S."/>
            <person name="Yamada K."/>
            <person name="Nakamura Y."/>
            <person name="Ichinomiya M."/>
            <person name="Sato N."/>
            <person name="Blanc-Mathieu R."/>
            <person name="Endo H."/>
            <person name="Kuwata A."/>
            <person name="Ogata H."/>
        </authorList>
    </citation>
    <scope>NUCLEOTIDE SEQUENCE [LARGE SCALE GENOMIC DNA]</scope>
</reference>
<dbReference type="Proteomes" id="UP001165060">
    <property type="component" value="Unassembled WGS sequence"/>
</dbReference>
<accession>A0ABQ6M3L5</accession>
<dbReference type="PANTHER" id="PTHR14845:SF0">
    <property type="entry name" value="DUF4515 DOMAIN-CONTAINING PROTEIN"/>
    <property type="match status" value="1"/>
</dbReference>
<evidence type="ECO:0000256" key="1">
    <source>
        <dbReference type="SAM" id="Coils"/>
    </source>
</evidence>
<dbReference type="EMBL" id="BRYB01002386">
    <property type="protein sequence ID" value="GMI18948.1"/>
    <property type="molecule type" value="Genomic_DNA"/>
</dbReference>
<comment type="caution">
    <text evidence="3">The sequence shown here is derived from an EMBL/GenBank/DDBJ whole genome shotgun (WGS) entry which is preliminary data.</text>
</comment>
<feature type="coiled-coil region" evidence="1">
    <location>
        <begin position="26"/>
        <end position="163"/>
    </location>
</feature>
<feature type="coiled-coil region" evidence="1">
    <location>
        <begin position="344"/>
        <end position="379"/>
    </location>
</feature>
<sequence length="479" mass="54663">MSDVLETPAMPRGALELTKLLEQEKIEALKDRVEVLCKQKEFLQTRLATAETDSHEFVHYFQSQIEEKDTTIHKLQENLQRAEIAAKQSIREVKESSADEIKKIKEESESAKLDLTNHLQSAQEEVHKLNHFREVKDSMNAKVKKLEETIENLEHKGKEDLNLQERKFLAEKSKMQKALEEKTAAIKKEARVEAQAGLDSETKKIVTDNRRMGEELRFQLQMMAELQAEKAKTEELLRTLQQSVSLLTEKEKEYAKQGQIRTNENKKLSNKVMALEEALLASTNKFKEDTGKIKNTVAKELEEQTMDAQGLRQLVNLKNKELAHIKKLAQTILDQRGEVEQFFLESLEITKEKIVQERERKYRKELVEYNNKMREATQGSGGGKMGADGKFPSIRGRNLSFLAPQEASNLPVHPSKKVDLADLGWEDRERVLRLLFAKINNVAGMVETLPQHDLMEGAASSSNVPSRGGTGHSAHRPEY</sequence>
<feature type="region of interest" description="Disordered" evidence="2">
    <location>
        <begin position="457"/>
        <end position="479"/>
    </location>
</feature>
<evidence type="ECO:0000256" key="2">
    <source>
        <dbReference type="SAM" id="MobiDB-lite"/>
    </source>
</evidence>
<dbReference type="PANTHER" id="PTHR14845">
    <property type="entry name" value="COILED-COIL DOMAIN-CONTAINING 166"/>
    <property type="match status" value="1"/>
</dbReference>
<keyword evidence="1" id="KW-0175">Coiled coil</keyword>
<evidence type="ECO:0008006" key="5">
    <source>
        <dbReference type="Google" id="ProtNLM"/>
    </source>
</evidence>
<gene>
    <name evidence="3" type="ORF">TeGR_g5275</name>
</gene>
<protein>
    <recommendedName>
        <fullName evidence="5">Coiled-coil domain-containing protein 176</fullName>
    </recommendedName>
</protein>